<feature type="domain" description="C2H2-type" evidence="9">
    <location>
        <begin position="515"/>
        <end position="543"/>
    </location>
</feature>
<dbReference type="GO" id="GO:0005634">
    <property type="term" value="C:nucleus"/>
    <property type="evidence" value="ECO:0007669"/>
    <property type="project" value="UniProtKB-SubCell"/>
</dbReference>
<evidence type="ECO:0000256" key="2">
    <source>
        <dbReference type="ARBA" id="ARBA00022723"/>
    </source>
</evidence>
<evidence type="ECO:0000256" key="6">
    <source>
        <dbReference type="ARBA" id="ARBA00023242"/>
    </source>
</evidence>
<feature type="domain" description="C2H2-type" evidence="9">
    <location>
        <begin position="447"/>
        <end position="475"/>
    </location>
</feature>
<dbReference type="PROSITE" id="PS50157">
    <property type="entry name" value="ZINC_FINGER_C2H2_2"/>
    <property type="match status" value="10"/>
</dbReference>
<evidence type="ECO:0000256" key="1">
    <source>
        <dbReference type="ARBA" id="ARBA00004123"/>
    </source>
</evidence>
<dbReference type="Pfam" id="PF00096">
    <property type="entry name" value="zf-C2H2"/>
    <property type="match status" value="2"/>
</dbReference>
<accession>A0AAN7VUM3</accession>
<dbReference type="SUPFAM" id="SSF57667">
    <property type="entry name" value="beta-beta-alpha zinc fingers"/>
    <property type="match status" value="6"/>
</dbReference>
<feature type="compositionally biased region" description="Polar residues" evidence="8">
    <location>
        <begin position="1246"/>
        <end position="1261"/>
    </location>
</feature>
<evidence type="ECO:0000256" key="4">
    <source>
        <dbReference type="ARBA" id="ARBA00022771"/>
    </source>
</evidence>
<gene>
    <name evidence="10" type="ORF">RI129_001117</name>
</gene>
<evidence type="ECO:0000313" key="11">
    <source>
        <dbReference type="Proteomes" id="UP001329430"/>
    </source>
</evidence>
<keyword evidence="11" id="KW-1185">Reference proteome</keyword>
<dbReference type="SMART" id="SM00355">
    <property type="entry name" value="ZnF_C2H2"/>
    <property type="match status" value="14"/>
</dbReference>
<dbReference type="Gene3D" id="3.30.160.60">
    <property type="entry name" value="Classic Zinc Finger"/>
    <property type="match status" value="7"/>
</dbReference>
<dbReference type="PROSITE" id="PS00028">
    <property type="entry name" value="ZINC_FINGER_C2H2_1"/>
    <property type="match status" value="11"/>
</dbReference>
<dbReference type="InterPro" id="IPR036236">
    <property type="entry name" value="Znf_C2H2_sf"/>
</dbReference>
<sequence>MKAIADAYYAGCTDDILTCKSCSRCFSTGYWLKVHEDEHTKEKGPEKQFNCTKCSANFIDSTSLQEHIKGHLTEKEAVASSESIKAAPTISVQSADKDTPIDNISKIAVPLLGNSQISLTPIPKDKKIIKANIDQSVTKVKEDTDISFNERQGLPANTQTELDKSDDDKTKLLDSTKQDDISGEDMFTMGSTKEDIGIASAKEKQITSDAIEKDQELAVLDNDESFSHSSSPLPSPPYFVHSPSAEEQEEHEVVEEEDTKVKKSFVSEEVPTSIVQYSKVEDKKLETSIASKTKKQKNKIKLLKLRFKSLFNKKVHLLKYSRCFICFKIFKTKFSLNQHCKFVHIPNTSDSNYWLNNIKAQKSKCTTADAEPEIKDINDSQDQVDTQETYYTPVRTAKSNKTTSHVCNICGKRVAEERFLELHMFVHTPTFVSMDPNVPQGKNGDVFRCYLCEKVFPKERYLKLHNLQVHLTKTIICKICNREFRSDFWYSQHKCVIPTEVPDVEEPVEDENNQFPCTVCNRKFARLRFMKSHRHRMHKDVNEDGTPKIITKQESALIVKDSDVYDDSDDNDGSNYESDNEYDPHEMKESNRSEVHTGDRMSINELGSRRSLSRGVPKIQCDFCGDYIEETAYDKHIFEHNKLRLDKSLSKRKSLDSSISDTSEKKQILLKCPVCSKPFKRKYNLNVHISKHHEGVEGFDLAADVSELNEPAEEEEKYLSDSESSQKEPPEIVYGQISLIDGIELYECCERTFRLKAHFFRHFKIKHPNCIFKPIYVEQKPVIDSKNVHDEHLVIVKQEINDKDLHKVTDKPVNLGEVEENFEAVEHSFNIEEAKILSKDDTEQKEVRKRGRRRKINPLAEQIVEHEGKDIASSNIDKRNLTTEFVSVNEERPSKRQKLIKRLCDDKSIKTTTSDDSEDMEATAHHLRQLDLLPVVNKNALGRYECHICEKRFKQKCQLRDHFNVHTGDKPYKCDFCNPVRGFTQTSSLYVHFRRVHAVVMKNCVWEVYSKNGSCLICSDVFDKHSHMFKHVKDHYMKKEFECQECHKKFNMSCHYKVHDIDPEEMRNLLSEENLEMDEEDESDIEQETTLESMLIPNVDDDKIDSDTDSSNAADKLSGCDDSKPSKCTKCKKTFPNKQQLRFHKKSLAHIQKIQAIRSKVSEMSSDEMEEDSMKTDSEAIADIENGVKAIIKKIRTFKKHHCNICGASFIKRIHLKKHKRRHKMRRAYLKSREETNTTDMDESQNDTQDAFSNINTADSNNRSHKTESENILEATPSSLSEALSQLNPPIEIQLADKVPADTEIISITTSTSLEKTDELNSNPPRQFVDISELSEKKLDGGSSTDEYGSFDVILKIAESTSDLNKQFLFKHTNANRGINFDIPKSSSNSNLNLKEDLSSQNTIIELPESTITYINPSHSDISLITTGHAIKDEKVNKSDVPELDFTIEVSKCTEIPSSVDNSRNELKKSYNLHVEDIMLEMNNEPCENSLGKVDDKNFIQI</sequence>
<feature type="region of interest" description="Disordered" evidence="8">
    <location>
        <begin position="1221"/>
        <end position="1273"/>
    </location>
</feature>
<feature type="domain" description="C2H2-type" evidence="9">
    <location>
        <begin position="17"/>
        <end position="44"/>
    </location>
</feature>
<feature type="domain" description="C2H2-type" evidence="9">
    <location>
        <begin position="49"/>
        <end position="76"/>
    </location>
</feature>
<evidence type="ECO:0000256" key="3">
    <source>
        <dbReference type="ARBA" id="ARBA00022737"/>
    </source>
</evidence>
<evidence type="ECO:0000313" key="10">
    <source>
        <dbReference type="EMBL" id="KAK5650088.1"/>
    </source>
</evidence>
<feature type="region of interest" description="Disordered" evidence="8">
    <location>
        <begin position="1099"/>
        <end position="1124"/>
    </location>
</feature>
<reference evidence="10 11" key="1">
    <citation type="journal article" date="2024" name="Insects">
        <title>An Improved Chromosome-Level Genome Assembly of the Firefly Pyrocoelia pectoralis.</title>
        <authorList>
            <person name="Fu X."/>
            <person name="Meyer-Rochow V.B."/>
            <person name="Ballantyne L."/>
            <person name="Zhu X."/>
        </authorList>
    </citation>
    <scope>NUCLEOTIDE SEQUENCE [LARGE SCALE GENOMIC DNA]</scope>
    <source>
        <strain evidence="10">XCY_ONT2</strain>
    </source>
</reference>
<keyword evidence="6" id="KW-0539">Nucleus</keyword>
<keyword evidence="5" id="KW-0862">Zinc</keyword>
<dbReference type="PANTHER" id="PTHR24394:SF44">
    <property type="entry name" value="ZINC FINGER PROTEIN 271-LIKE"/>
    <property type="match status" value="1"/>
</dbReference>
<feature type="compositionally biased region" description="Basic residues" evidence="8">
    <location>
        <begin position="1221"/>
        <end position="1230"/>
    </location>
</feature>
<comment type="caution">
    <text evidence="10">The sequence shown here is derived from an EMBL/GenBank/DDBJ whole genome shotgun (WGS) entry which is preliminary data.</text>
</comment>
<dbReference type="GO" id="GO:0000981">
    <property type="term" value="F:DNA-binding transcription factor activity, RNA polymerase II-specific"/>
    <property type="evidence" value="ECO:0007669"/>
    <property type="project" value="TreeGrafter"/>
</dbReference>
<dbReference type="Proteomes" id="UP001329430">
    <property type="component" value="Chromosome 1"/>
</dbReference>
<organism evidence="10 11">
    <name type="scientific">Pyrocoelia pectoralis</name>
    <dbReference type="NCBI Taxonomy" id="417401"/>
    <lineage>
        <taxon>Eukaryota</taxon>
        <taxon>Metazoa</taxon>
        <taxon>Ecdysozoa</taxon>
        <taxon>Arthropoda</taxon>
        <taxon>Hexapoda</taxon>
        <taxon>Insecta</taxon>
        <taxon>Pterygota</taxon>
        <taxon>Neoptera</taxon>
        <taxon>Endopterygota</taxon>
        <taxon>Coleoptera</taxon>
        <taxon>Polyphaga</taxon>
        <taxon>Elateriformia</taxon>
        <taxon>Elateroidea</taxon>
        <taxon>Lampyridae</taxon>
        <taxon>Lampyrinae</taxon>
        <taxon>Pyrocoelia</taxon>
    </lineage>
</organism>
<feature type="domain" description="C2H2-type" evidence="9">
    <location>
        <begin position="405"/>
        <end position="428"/>
    </location>
</feature>
<feature type="domain" description="C2H2-type" evidence="9">
    <location>
        <begin position="1201"/>
        <end position="1228"/>
    </location>
</feature>
<keyword evidence="2" id="KW-0479">Metal-binding</keyword>
<keyword evidence="3" id="KW-0677">Repeat</keyword>
<comment type="subcellular location">
    <subcellularLocation>
        <location evidence="1">Nucleus</location>
    </subcellularLocation>
</comment>
<dbReference type="InterPro" id="IPR013087">
    <property type="entry name" value="Znf_C2H2_type"/>
</dbReference>
<feature type="region of interest" description="Disordered" evidence="8">
    <location>
        <begin position="144"/>
        <end position="188"/>
    </location>
</feature>
<feature type="domain" description="C2H2-type" evidence="9">
    <location>
        <begin position="1013"/>
        <end position="1040"/>
    </location>
</feature>
<name>A0AAN7VUM3_9COLE</name>
<feature type="compositionally biased region" description="Basic and acidic residues" evidence="8">
    <location>
        <begin position="582"/>
        <end position="599"/>
    </location>
</feature>
<evidence type="ECO:0000259" key="9">
    <source>
        <dbReference type="PROSITE" id="PS50157"/>
    </source>
</evidence>
<evidence type="ECO:0000256" key="7">
    <source>
        <dbReference type="PROSITE-ProRule" id="PRU00042"/>
    </source>
</evidence>
<dbReference type="PANTHER" id="PTHR24394">
    <property type="entry name" value="ZINC FINGER PROTEIN"/>
    <property type="match status" value="1"/>
</dbReference>
<proteinExistence type="predicted"/>
<evidence type="ECO:0000256" key="8">
    <source>
        <dbReference type="SAM" id="MobiDB-lite"/>
    </source>
</evidence>
<protein>
    <recommendedName>
        <fullName evidence="9">C2H2-type domain-containing protein</fullName>
    </recommendedName>
</protein>
<feature type="region of interest" description="Disordered" evidence="8">
    <location>
        <begin position="561"/>
        <end position="609"/>
    </location>
</feature>
<feature type="domain" description="C2H2-type" evidence="9">
    <location>
        <begin position="944"/>
        <end position="971"/>
    </location>
</feature>
<keyword evidence="4 7" id="KW-0863">Zinc-finger</keyword>
<dbReference type="EMBL" id="JAVRBK010000001">
    <property type="protein sequence ID" value="KAK5650088.1"/>
    <property type="molecule type" value="Genomic_DNA"/>
</dbReference>
<feature type="domain" description="C2H2-type" evidence="9">
    <location>
        <begin position="670"/>
        <end position="698"/>
    </location>
</feature>
<dbReference type="FunFam" id="3.30.160.60:FF:000145">
    <property type="entry name" value="Zinc finger protein 574"/>
    <property type="match status" value="1"/>
</dbReference>
<feature type="compositionally biased region" description="Polar residues" evidence="8">
    <location>
        <begin position="146"/>
        <end position="160"/>
    </location>
</feature>
<dbReference type="GO" id="GO:0008270">
    <property type="term" value="F:zinc ion binding"/>
    <property type="evidence" value="ECO:0007669"/>
    <property type="project" value="UniProtKB-KW"/>
</dbReference>
<evidence type="ECO:0000256" key="5">
    <source>
        <dbReference type="ARBA" id="ARBA00022833"/>
    </source>
</evidence>
<feature type="compositionally biased region" description="Basic and acidic residues" evidence="8">
    <location>
        <begin position="161"/>
        <end position="180"/>
    </location>
</feature>
<feature type="domain" description="C2H2-type" evidence="9">
    <location>
        <begin position="1126"/>
        <end position="1155"/>
    </location>
</feature>